<dbReference type="RefSeq" id="WP_156704724.1">
    <property type="nucleotide sequence ID" value="NZ_CACRUX010000047.1"/>
</dbReference>
<gene>
    <name evidence="1" type="ORF">VRLFYP33_01177</name>
</gene>
<dbReference type="Pfam" id="PF11041">
    <property type="entry name" value="Phage_Wedge1"/>
    <property type="match status" value="2"/>
</dbReference>
<protein>
    <submittedName>
        <fullName evidence="1">Uncharacterized protein</fullName>
    </submittedName>
</protein>
<reference evidence="1" key="1">
    <citation type="submission" date="2019-11" db="EMBL/GenBank/DDBJ databases">
        <authorList>
            <person name="Feng L."/>
        </authorList>
    </citation>
    <scope>NUCLEOTIDE SEQUENCE</scope>
    <source>
        <strain evidence="1">VrattiLFYP33</strain>
    </source>
</reference>
<dbReference type="InterPro" id="IPR021283">
    <property type="entry name" value="Phage_Wedge1"/>
</dbReference>
<name>A0A6N3BXH2_9FIRM</name>
<organism evidence="1">
    <name type="scientific">Veillonella ratti</name>
    <dbReference type="NCBI Taxonomy" id="103892"/>
    <lineage>
        <taxon>Bacteria</taxon>
        <taxon>Bacillati</taxon>
        <taxon>Bacillota</taxon>
        <taxon>Negativicutes</taxon>
        <taxon>Veillonellales</taxon>
        <taxon>Veillonellaceae</taxon>
        <taxon>Veillonella</taxon>
    </lineage>
</organism>
<proteinExistence type="predicted"/>
<dbReference type="AlphaFoldDB" id="A0A6N3BXH2"/>
<sequence length="214" mass="24582">MELREHYLALVTPEHADKPKYMAMLRNTFKYTDDIFALAVDLDDKFDVDQAEGAQLDVVSEFVGVNRQVAYDPYAGVSSILNDHLFRTILKAKICQNMWQGDIDELADKWADVLPEYVLGIKDNMDMTMDVYMVGPTEPLLTELLQKGYIVPKPGGVRVNYYASEQALFAYDVDVPGLRGYDLGYWSKDITEYPAFSYEKDELHNRGYDQGYWI</sequence>
<evidence type="ECO:0000313" key="1">
    <source>
        <dbReference type="EMBL" id="VYU07369.1"/>
    </source>
</evidence>
<accession>A0A6N3BXH2</accession>
<dbReference type="EMBL" id="CACRUX010000047">
    <property type="protein sequence ID" value="VYU07369.1"/>
    <property type="molecule type" value="Genomic_DNA"/>
</dbReference>